<dbReference type="PaxDb" id="39947-A0A0P0XJ05"/>
<accession>A0A0P0XJ05</accession>
<feature type="compositionally biased region" description="Basic and acidic residues" evidence="1">
    <location>
        <begin position="124"/>
        <end position="136"/>
    </location>
</feature>
<dbReference type="EMBL" id="AP014965">
    <property type="protein sequence ID" value="BAT07080.1"/>
    <property type="molecule type" value="Genomic_DNA"/>
</dbReference>
<reference evidence="2 3" key="2">
    <citation type="journal article" date="2013" name="Plant Cell Physiol.">
        <title>Rice Annotation Project Database (RAP-DB): an integrative and interactive database for rice genomics.</title>
        <authorList>
            <person name="Sakai H."/>
            <person name="Lee S.S."/>
            <person name="Tanaka T."/>
            <person name="Numa H."/>
            <person name="Kim J."/>
            <person name="Kawahara Y."/>
            <person name="Wakimoto H."/>
            <person name="Yang C.C."/>
            <person name="Iwamoto M."/>
            <person name="Abe T."/>
            <person name="Yamada Y."/>
            <person name="Muto A."/>
            <person name="Inokuchi H."/>
            <person name="Ikemura T."/>
            <person name="Matsumoto T."/>
            <person name="Sasaki T."/>
            <person name="Itoh T."/>
        </authorList>
    </citation>
    <scope>NUCLEOTIDE SEQUENCE [LARGE SCALE GENOMIC DNA]</scope>
    <source>
        <strain evidence="3">cv. Nipponbare</strain>
    </source>
</reference>
<dbReference type="AlphaFoldDB" id="A0A0P0XJ05"/>
<dbReference type="InParanoid" id="A0A0P0XJ05"/>
<evidence type="ECO:0000256" key="1">
    <source>
        <dbReference type="SAM" id="MobiDB-lite"/>
    </source>
</evidence>
<dbReference type="Proteomes" id="UP000059680">
    <property type="component" value="Chromosome 9"/>
</dbReference>
<keyword evidence="3" id="KW-1185">Reference proteome</keyword>
<gene>
    <name evidence="2" type="ordered locus">Os09g0255800</name>
    <name evidence="2" type="ORF">OSNPB_090255800</name>
</gene>
<name>A0A0P0XJ05_ORYSJ</name>
<feature type="region of interest" description="Disordered" evidence="1">
    <location>
        <begin position="102"/>
        <end position="136"/>
    </location>
</feature>
<dbReference type="Gramene" id="Os09t0255800-01">
    <property type="protein sequence ID" value="Os09t0255800-01"/>
    <property type="gene ID" value="Os09g0255800"/>
</dbReference>
<sequence length="172" mass="19358">APVARHGIHHLRVLVGEARADGLLPELAEEGHQLRVRLAHARQHASPPEERRVLRAPDEALHPRHVSRHARAVRPVEVLLEGDHVVQHGGAVLVHVEAGDGHHRHGARRPAPEPHVEVAAARRRAPEPHRRPAELHGAREQPLRLLLDLEKLPWRRQDAVLARRHARPVKEV</sequence>
<evidence type="ECO:0000313" key="2">
    <source>
        <dbReference type="EMBL" id="BAT07080.1"/>
    </source>
</evidence>
<protein>
    <submittedName>
        <fullName evidence="2">Os09g0255800 protein</fullName>
    </submittedName>
</protein>
<evidence type="ECO:0000313" key="3">
    <source>
        <dbReference type="Proteomes" id="UP000059680"/>
    </source>
</evidence>
<feature type="non-terminal residue" evidence="2">
    <location>
        <position position="1"/>
    </location>
</feature>
<organism evidence="2 3">
    <name type="scientific">Oryza sativa subsp. japonica</name>
    <name type="common">Rice</name>
    <dbReference type="NCBI Taxonomy" id="39947"/>
    <lineage>
        <taxon>Eukaryota</taxon>
        <taxon>Viridiplantae</taxon>
        <taxon>Streptophyta</taxon>
        <taxon>Embryophyta</taxon>
        <taxon>Tracheophyta</taxon>
        <taxon>Spermatophyta</taxon>
        <taxon>Magnoliopsida</taxon>
        <taxon>Liliopsida</taxon>
        <taxon>Poales</taxon>
        <taxon>Poaceae</taxon>
        <taxon>BOP clade</taxon>
        <taxon>Oryzoideae</taxon>
        <taxon>Oryzeae</taxon>
        <taxon>Oryzinae</taxon>
        <taxon>Oryza</taxon>
        <taxon>Oryza sativa</taxon>
    </lineage>
</organism>
<reference evidence="2 3" key="3">
    <citation type="journal article" date="2013" name="Rice">
        <title>Improvement of the Oryza sativa Nipponbare reference genome using next generation sequence and optical map data.</title>
        <authorList>
            <person name="Kawahara Y."/>
            <person name="de la Bastide M."/>
            <person name="Hamilton J.P."/>
            <person name="Kanamori H."/>
            <person name="McCombie W.R."/>
            <person name="Ouyang S."/>
            <person name="Schwartz D.C."/>
            <person name="Tanaka T."/>
            <person name="Wu J."/>
            <person name="Zhou S."/>
            <person name="Childs K.L."/>
            <person name="Davidson R.M."/>
            <person name="Lin H."/>
            <person name="Quesada-Ocampo L."/>
            <person name="Vaillancourt B."/>
            <person name="Sakai H."/>
            <person name="Lee S.S."/>
            <person name="Kim J."/>
            <person name="Numa H."/>
            <person name="Itoh T."/>
            <person name="Buell C.R."/>
            <person name="Matsumoto T."/>
        </authorList>
    </citation>
    <scope>NUCLEOTIDE SEQUENCE [LARGE SCALE GENOMIC DNA]</scope>
    <source>
        <strain evidence="3">cv. Nipponbare</strain>
    </source>
</reference>
<proteinExistence type="predicted"/>
<reference evidence="3" key="1">
    <citation type="journal article" date="2005" name="Nature">
        <title>The map-based sequence of the rice genome.</title>
        <authorList>
            <consortium name="International rice genome sequencing project (IRGSP)"/>
            <person name="Matsumoto T."/>
            <person name="Wu J."/>
            <person name="Kanamori H."/>
            <person name="Katayose Y."/>
            <person name="Fujisawa M."/>
            <person name="Namiki N."/>
            <person name="Mizuno H."/>
            <person name="Yamamoto K."/>
            <person name="Antonio B.A."/>
            <person name="Baba T."/>
            <person name="Sakata K."/>
            <person name="Nagamura Y."/>
            <person name="Aoki H."/>
            <person name="Arikawa K."/>
            <person name="Arita K."/>
            <person name="Bito T."/>
            <person name="Chiden Y."/>
            <person name="Fujitsuka N."/>
            <person name="Fukunaka R."/>
            <person name="Hamada M."/>
            <person name="Harada C."/>
            <person name="Hayashi A."/>
            <person name="Hijishita S."/>
            <person name="Honda M."/>
            <person name="Hosokawa S."/>
            <person name="Ichikawa Y."/>
            <person name="Idonuma A."/>
            <person name="Iijima M."/>
            <person name="Ikeda M."/>
            <person name="Ikeno M."/>
            <person name="Ito K."/>
            <person name="Ito S."/>
            <person name="Ito T."/>
            <person name="Ito Y."/>
            <person name="Ito Y."/>
            <person name="Iwabuchi A."/>
            <person name="Kamiya K."/>
            <person name="Karasawa W."/>
            <person name="Kurita K."/>
            <person name="Katagiri S."/>
            <person name="Kikuta A."/>
            <person name="Kobayashi H."/>
            <person name="Kobayashi N."/>
            <person name="Machita K."/>
            <person name="Maehara T."/>
            <person name="Masukawa M."/>
            <person name="Mizubayashi T."/>
            <person name="Mukai Y."/>
            <person name="Nagasaki H."/>
            <person name="Nagata Y."/>
            <person name="Naito S."/>
            <person name="Nakashima M."/>
            <person name="Nakama Y."/>
            <person name="Nakamichi Y."/>
            <person name="Nakamura M."/>
            <person name="Meguro A."/>
            <person name="Negishi M."/>
            <person name="Ohta I."/>
            <person name="Ohta T."/>
            <person name="Okamoto M."/>
            <person name="Ono N."/>
            <person name="Saji S."/>
            <person name="Sakaguchi M."/>
            <person name="Sakai K."/>
            <person name="Shibata M."/>
            <person name="Shimokawa T."/>
            <person name="Song J."/>
            <person name="Takazaki Y."/>
            <person name="Terasawa K."/>
            <person name="Tsugane M."/>
            <person name="Tsuji K."/>
            <person name="Ueda S."/>
            <person name="Waki K."/>
            <person name="Yamagata H."/>
            <person name="Yamamoto M."/>
            <person name="Yamamoto S."/>
            <person name="Yamane H."/>
            <person name="Yoshiki S."/>
            <person name="Yoshihara R."/>
            <person name="Yukawa K."/>
            <person name="Zhong H."/>
            <person name="Yano M."/>
            <person name="Yuan Q."/>
            <person name="Ouyang S."/>
            <person name="Liu J."/>
            <person name="Jones K.M."/>
            <person name="Gansberger K."/>
            <person name="Moffat K."/>
            <person name="Hill J."/>
            <person name="Bera J."/>
            <person name="Fadrosh D."/>
            <person name="Jin S."/>
            <person name="Johri S."/>
            <person name="Kim M."/>
            <person name="Overton L."/>
            <person name="Reardon M."/>
            <person name="Tsitrin T."/>
            <person name="Vuong H."/>
            <person name="Weaver B."/>
            <person name="Ciecko A."/>
            <person name="Tallon L."/>
            <person name="Jackson J."/>
            <person name="Pai G."/>
            <person name="Aken S.V."/>
            <person name="Utterback T."/>
            <person name="Reidmuller S."/>
            <person name="Feldblyum T."/>
            <person name="Hsiao J."/>
            <person name="Zismann V."/>
            <person name="Iobst S."/>
            <person name="de Vazeille A.R."/>
            <person name="Buell C.R."/>
            <person name="Ying K."/>
            <person name="Li Y."/>
            <person name="Lu T."/>
            <person name="Huang Y."/>
            <person name="Zhao Q."/>
            <person name="Feng Q."/>
            <person name="Zhang L."/>
            <person name="Zhu J."/>
            <person name="Weng Q."/>
            <person name="Mu J."/>
            <person name="Lu Y."/>
            <person name="Fan D."/>
            <person name="Liu Y."/>
            <person name="Guan J."/>
            <person name="Zhang Y."/>
            <person name="Yu S."/>
            <person name="Liu X."/>
            <person name="Zhang Y."/>
            <person name="Hong G."/>
            <person name="Han B."/>
            <person name="Choisne N."/>
            <person name="Demange N."/>
            <person name="Orjeda G."/>
            <person name="Samain S."/>
            <person name="Cattolico L."/>
            <person name="Pelletier E."/>
            <person name="Couloux A."/>
            <person name="Segurens B."/>
            <person name="Wincker P."/>
            <person name="D'Hont A."/>
            <person name="Scarpelli C."/>
            <person name="Weissenbach J."/>
            <person name="Salanoubat M."/>
            <person name="Quetier F."/>
            <person name="Yu Y."/>
            <person name="Kim H.R."/>
            <person name="Rambo T."/>
            <person name="Currie J."/>
            <person name="Collura K."/>
            <person name="Luo M."/>
            <person name="Yang T."/>
            <person name="Ammiraju J.S.S."/>
            <person name="Engler F."/>
            <person name="Soderlund C."/>
            <person name="Wing R.A."/>
            <person name="Palmer L.E."/>
            <person name="de la Bastide M."/>
            <person name="Spiegel L."/>
            <person name="Nascimento L."/>
            <person name="Zutavern T."/>
            <person name="O'Shaughnessy A."/>
            <person name="Dike S."/>
            <person name="Dedhia N."/>
            <person name="Preston R."/>
            <person name="Balija V."/>
            <person name="McCombie W.R."/>
            <person name="Chow T."/>
            <person name="Chen H."/>
            <person name="Chung M."/>
            <person name="Chen C."/>
            <person name="Shaw J."/>
            <person name="Wu H."/>
            <person name="Hsiao K."/>
            <person name="Chao Y."/>
            <person name="Chu M."/>
            <person name="Cheng C."/>
            <person name="Hour A."/>
            <person name="Lee P."/>
            <person name="Lin S."/>
            <person name="Lin Y."/>
            <person name="Liou J."/>
            <person name="Liu S."/>
            <person name="Hsing Y."/>
            <person name="Raghuvanshi S."/>
            <person name="Mohanty A."/>
            <person name="Bharti A.K."/>
            <person name="Gaur A."/>
            <person name="Gupta V."/>
            <person name="Kumar D."/>
            <person name="Ravi V."/>
            <person name="Vij S."/>
            <person name="Kapur A."/>
            <person name="Khurana P."/>
            <person name="Khurana P."/>
            <person name="Khurana J.P."/>
            <person name="Tyagi A.K."/>
            <person name="Gaikwad K."/>
            <person name="Singh A."/>
            <person name="Dalal V."/>
            <person name="Srivastava S."/>
            <person name="Dixit A."/>
            <person name="Pal A.K."/>
            <person name="Ghazi I.A."/>
            <person name="Yadav M."/>
            <person name="Pandit A."/>
            <person name="Bhargava A."/>
            <person name="Sureshbabu K."/>
            <person name="Batra K."/>
            <person name="Sharma T.R."/>
            <person name="Mohapatra T."/>
            <person name="Singh N.K."/>
            <person name="Messing J."/>
            <person name="Nelson A.B."/>
            <person name="Fuks G."/>
            <person name="Kavchok S."/>
            <person name="Keizer G."/>
            <person name="Linton E."/>
            <person name="Llaca V."/>
            <person name="Song R."/>
            <person name="Tanyolac B."/>
            <person name="Young S."/>
            <person name="Ho-Il K."/>
            <person name="Hahn J.H."/>
            <person name="Sangsakoo G."/>
            <person name="Vanavichit A."/>
            <person name="de Mattos Luiz.A.T."/>
            <person name="Zimmer P.D."/>
            <person name="Malone G."/>
            <person name="Dellagostin O."/>
            <person name="de Oliveira A.C."/>
            <person name="Bevan M."/>
            <person name="Bancroft I."/>
            <person name="Minx P."/>
            <person name="Cordum H."/>
            <person name="Wilson R."/>
            <person name="Cheng Z."/>
            <person name="Jin W."/>
            <person name="Jiang J."/>
            <person name="Leong S.A."/>
            <person name="Iwama H."/>
            <person name="Gojobori T."/>
            <person name="Itoh T."/>
            <person name="Niimura Y."/>
            <person name="Fujii Y."/>
            <person name="Habara T."/>
            <person name="Sakai H."/>
            <person name="Sato Y."/>
            <person name="Wilson G."/>
            <person name="Kumar K."/>
            <person name="McCouch S."/>
            <person name="Juretic N."/>
            <person name="Hoen D."/>
            <person name="Wright S."/>
            <person name="Bruskiewich R."/>
            <person name="Bureau T."/>
            <person name="Miyao A."/>
            <person name="Hirochika H."/>
            <person name="Nishikawa T."/>
            <person name="Kadowaki K."/>
            <person name="Sugiura M."/>
            <person name="Burr B."/>
            <person name="Sasaki T."/>
        </authorList>
    </citation>
    <scope>NUCLEOTIDE SEQUENCE [LARGE SCALE GENOMIC DNA]</scope>
    <source>
        <strain evidence="3">cv. Nipponbare</strain>
    </source>
</reference>